<protein>
    <recommendedName>
        <fullName evidence="2">Enoyl-ACP reductase</fullName>
    </recommendedName>
</protein>
<accession>A0A382PX29</accession>
<dbReference type="EMBL" id="UINC01110336">
    <property type="protein sequence ID" value="SVC77776.1"/>
    <property type="molecule type" value="Genomic_DNA"/>
</dbReference>
<dbReference type="Gene3D" id="3.40.50.720">
    <property type="entry name" value="NAD(P)-binding Rossmann-like Domain"/>
    <property type="match status" value="1"/>
</dbReference>
<dbReference type="AlphaFoldDB" id="A0A382PX29"/>
<name>A0A382PX29_9ZZZZ</name>
<evidence type="ECO:0008006" key="2">
    <source>
        <dbReference type="Google" id="ProtNLM"/>
    </source>
</evidence>
<dbReference type="SUPFAM" id="SSF51735">
    <property type="entry name" value="NAD(P)-binding Rossmann-fold domains"/>
    <property type="match status" value="1"/>
</dbReference>
<dbReference type="InterPro" id="IPR036291">
    <property type="entry name" value="NAD(P)-bd_dom_sf"/>
</dbReference>
<feature type="non-terminal residue" evidence="1">
    <location>
        <position position="102"/>
    </location>
</feature>
<dbReference type="Pfam" id="PF13561">
    <property type="entry name" value="adh_short_C2"/>
    <property type="match status" value="1"/>
</dbReference>
<sequence length="102" mass="11107">MSNNILKGKKGIIFGALDHKSIAWKVAEFAYNEGASFVLSNAPIALRMGTIHELAEKTNSTIVQTDATSTDDLKKLFKTAIEELGGKIDFILHSIGMSINVR</sequence>
<proteinExistence type="predicted"/>
<organism evidence="1">
    <name type="scientific">marine metagenome</name>
    <dbReference type="NCBI Taxonomy" id="408172"/>
    <lineage>
        <taxon>unclassified sequences</taxon>
        <taxon>metagenomes</taxon>
        <taxon>ecological metagenomes</taxon>
    </lineage>
</organism>
<dbReference type="InterPro" id="IPR002347">
    <property type="entry name" value="SDR_fam"/>
</dbReference>
<reference evidence="1" key="1">
    <citation type="submission" date="2018-05" db="EMBL/GenBank/DDBJ databases">
        <authorList>
            <person name="Lanie J.A."/>
            <person name="Ng W.-L."/>
            <person name="Kazmierczak K.M."/>
            <person name="Andrzejewski T.M."/>
            <person name="Davidsen T.M."/>
            <person name="Wayne K.J."/>
            <person name="Tettelin H."/>
            <person name="Glass J.I."/>
            <person name="Rusch D."/>
            <person name="Podicherti R."/>
            <person name="Tsui H.-C.T."/>
            <person name="Winkler M.E."/>
        </authorList>
    </citation>
    <scope>NUCLEOTIDE SEQUENCE</scope>
</reference>
<evidence type="ECO:0000313" key="1">
    <source>
        <dbReference type="EMBL" id="SVC77776.1"/>
    </source>
</evidence>
<gene>
    <name evidence="1" type="ORF">METZ01_LOCUS330630</name>
</gene>